<dbReference type="PANTHER" id="PTHR33778">
    <property type="entry name" value="PROTEIN MGTC"/>
    <property type="match status" value="1"/>
</dbReference>
<evidence type="ECO:0000256" key="1">
    <source>
        <dbReference type="ARBA" id="ARBA00004651"/>
    </source>
</evidence>
<comment type="similarity">
    <text evidence="2 7">Belongs to the MgtC/SapB family.</text>
</comment>
<feature type="transmembrane region" description="Helical" evidence="7">
    <location>
        <begin position="109"/>
        <end position="130"/>
    </location>
</feature>
<protein>
    <recommendedName>
        <fullName evidence="7">Protein MgtC</fullName>
    </recommendedName>
</protein>
<organism evidence="9 10">
    <name type="scientific">Hydrogenophaga laconesensis</name>
    <dbReference type="NCBI Taxonomy" id="1805971"/>
    <lineage>
        <taxon>Bacteria</taxon>
        <taxon>Pseudomonadati</taxon>
        <taxon>Pseudomonadota</taxon>
        <taxon>Betaproteobacteria</taxon>
        <taxon>Burkholderiales</taxon>
        <taxon>Comamonadaceae</taxon>
        <taxon>Hydrogenophaga</taxon>
    </lineage>
</organism>
<keyword evidence="4 7" id="KW-0812">Transmembrane</keyword>
<evidence type="ECO:0000256" key="2">
    <source>
        <dbReference type="ARBA" id="ARBA00009298"/>
    </source>
</evidence>
<gene>
    <name evidence="9" type="ORF">J2X09_004862</name>
</gene>
<dbReference type="PANTHER" id="PTHR33778:SF1">
    <property type="entry name" value="MAGNESIUM TRANSPORTER YHID-RELATED"/>
    <property type="match status" value="1"/>
</dbReference>
<feature type="transmembrane region" description="Helical" evidence="7">
    <location>
        <begin position="54"/>
        <end position="72"/>
    </location>
</feature>
<dbReference type="PRINTS" id="PR01837">
    <property type="entry name" value="MGTCSAPBPROT"/>
</dbReference>
<dbReference type="InterPro" id="IPR049177">
    <property type="entry name" value="MgtC_SapB_SrpB_YhiD_N"/>
</dbReference>
<evidence type="ECO:0000313" key="9">
    <source>
        <dbReference type="EMBL" id="MDR7097089.1"/>
    </source>
</evidence>
<keyword evidence="5 7" id="KW-1133">Transmembrane helix</keyword>
<dbReference type="RefSeq" id="WP_204735518.1">
    <property type="nucleotide sequence ID" value="NZ_JAVDWE010000019.1"/>
</dbReference>
<accession>A0ABU1VHX6</accession>
<dbReference type="EMBL" id="JAVDWE010000019">
    <property type="protein sequence ID" value="MDR7097089.1"/>
    <property type="molecule type" value="Genomic_DNA"/>
</dbReference>
<dbReference type="Proteomes" id="UP001265550">
    <property type="component" value="Unassembled WGS sequence"/>
</dbReference>
<dbReference type="InterPro" id="IPR003416">
    <property type="entry name" value="MgtC/SapB/SrpB/YhiD_fam"/>
</dbReference>
<keyword evidence="10" id="KW-1185">Reference proteome</keyword>
<evidence type="ECO:0000256" key="4">
    <source>
        <dbReference type="ARBA" id="ARBA00022692"/>
    </source>
</evidence>
<reference evidence="9 10" key="1">
    <citation type="submission" date="2023-07" db="EMBL/GenBank/DDBJ databases">
        <title>Sorghum-associated microbial communities from plants grown in Nebraska, USA.</title>
        <authorList>
            <person name="Schachtman D."/>
        </authorList>
    </citation>
    <scope>NUCLEOTIDE SEQUENCE [LARGE SCALE GENOMIC DNA]</scope>
    <source>
        <strain evidence="9 10">BE240</strain>
    </source>
</reference>
<feature type="domain" description="MgtC/SapB/SrpB/YhiD N-terminal" evidence="8">
    <location>
        <begin position="34"/>
        <end position="155"/>
    </location>
</feature>
<comment type="subcellular location">
    <subcellularLocation>
        <location evidence="7">Cell inner membrane</location>
        <topology evidence="7">Multi-pass membrane protein</topology>
    </subcellularLocation>
    <subcellularLocation>
        <location evidence="1">Cell membrane</location>
        <topology evidence="1">Multi-pass membrane protein</topology>
    </subcellularLocation>
</comment>
<evidence type="ECO:0000259" key="8">
    <source>
        <dbReference type="Pfam" id="PF02308"/>
    </source>
</evidence>
<evidence type="ECO:0000256" key="3">
    <source>
        <dbReference type="ARBA" id="ARBA00022475"/>
    </source>
</evidence>
<evidence type="ECO:0000256" key="7">
    <source>
        <dbReference type="RuleBase" id="RU365041"/>
    </source>
</evidence>
<keyword evidence="7" id="KW-0997">Cell inner membrane</keyword>
<sequence>MSVLATIWSTIQAEFSDLGDVERITRTTWRMGEALVLGAAIGWDRERRDAEAGLRTHMLVALGAALFVLVPMESGMNEEQISRVIQGLVSGIGFLGAGAVLKDQSEGRIHGLTTAASIWATAAIGVAAGLGRTGTAILATLFILLVLVWLRRLGRSIQREKQAGPPS</sequence>
<evidence type="ECO:0000256" key="6">
    <source>
        <dbReference type="ARBA" id="ARBA00023136"/>
    </source>
</evidence>
<feature type="transmembrane region" description="Helical" evidence="7">
    <location>
        <begin position="136"/>
        <end position="153"/>
    </location>
</feature>
<proteinExistence type="inferred from homology"/>
<evidence type="ECO:0000313" key="10">
    <source>
        <dbReference type="Proteomes" id="UP001265550"/>
    </source>
</evidence>
<evidence type="ECO:0000256" key="5">
    <source>
        <dbReference type="ARBA" id="ARBA00022989"/>
    </source>
</evidence>
<name>A0ABU1VHX6_9BURK</name>
<comment type="caution">
    <text evidence="9">The sequence shown here is derived from an EMBL/GenBank/DDBJ whole genome shotgun (WGS) entry which is preliminary data.</text>
</comment>
<dbReference type="Pfam" id="PF02308">
    <property type="entry name" value="MgtC"/>
    <property type="match status" value="1"/>
</dbReference>
<keyword evidence="6 7" id="KW-0472">Membrane</keyword>
<keyword evidence="3" id="KW-1003">Cell membrane</keyword>
<feature type="transmembrane region" description="Helical" evidence="7">
    <location>
        <begin position="84"/>
        <end position="102"/>
    </location>
</feature>